<dbReference type="InterPro" id="IPR051265">
    <property type="entry name" value="HIBADH-related_NP60_sf"/>
</dbReference>
<dbReference type="SUPFAM" id="SSF51735">
    <property type="entry name" value="NAD(P)-binding Rossmann-fold domains"/>
    <property type="match status" value="1"/>
</dbReference>
<feature type="region of interest" description="Disordered" evidence="2">
    <location>
        <begin position="1"/>
        <end position="22"/>
    </location>
</feature>
<dbReference type="STRING" id="578458.D8PSF2"/>
<dbReference type="GO" id="GO:0050661">
    <property type="term" value="F:NADP binding"/>
    <property type="evidence" value="ECO:0007669"/>
    <property type="project" value="InterPro"/>
</dbReference>
<dbReference type="KEGG" id="scm:SCHCO_02744127"/>
<dbReference type="OMA" id="ERDHRPG"/>
<dbReference type="InterPro" id="IPR013328">
    <property type="entry name" value="6PGD_dom2"/>
</dbReference>
<dbReference type="VEuPathDB" id="FungiDB:SCHCODRAFT_02744127"/>
<feature type="domain" description="3-hydroxyisobutyrate dehydrogenase-like NAD-binding" evidence="4">
    <location>
        <begin position="201"/>
        <end position="305"/>
    </location>
</feature>
<dbReference type="GeneID" id="9594709"/>
<dbReference type="Gene3D" id="3.40.50.720">
    <property type="entry name" value="NAD(P)-binding Rossmann-like Domain"/>
    <property type="match status" value="1"/>
</dbReference>
<name>D8PSF2_SCHCM</name>
<keyword evidence="6" id="KW-1185">Reference proteome</keyword>
<dbReference type="eggNOG" id="KOG0409">
    <property type="taxonomic scope" value="Eukaryota"/>
</dbReference>
<dbReference type="Pfam" id="PF03446">
    <property type="entry name" value="NAD_binding_2"/>
    <property type="match status" value="1"/>
</dbReference>
<organism evidence="6">
    <name type="scientific">Schizophyllum commune (strain H4-8 / FGSC 9210)</name>
    <name type="common">Split gill fungus</name>
    <dbReference type="NCBI Taxonomy" id="578458"/>
    <lineage>
        <taxon>Eukaryota</taxon>
        <taxon>Fungi</taxon>
        <taxon>Dikarya</taxon>
        <taxon>Basidiomycota</taxon>
        <taxon>Agaricomycotina</taxon>
        <taxon>Agaricomycetes</taxon>
        <taxon>Agaricomycetidae</taxon>
        <taxon>Agaricales</taxon>
        <taxon>Schizophyllaceae</taxon>
        <taxon>Schizophyllum</taxon>
    </lineage>
</organism>
<protein>
    <recommendedName>
        <fullName evidence="7">6-phosphogluconate dehydrogenase NADP-binding domain-containing protein</fullName>
    </recommendedName>
</protein>
<dbReference type="InterPro" id="IPR036291">
    <property type="entry name" value="NAD(P)-bd_dom_sf"/>
</dbReference>
<dbReference type="RefSeq" id="XP_003038837.1">
    <property type="nucleotide sequence ID" value="XM_003038791.1"/>
</dbReference>
<dbReference type="GO" id="GO:0051287">
    <property type="term" value="F:NAD binding"/>
    <property type="evidence" value="ECO:0007669"/>
    <property type="project" value="InterPro"/>
</dbReference>
<evidence type="ECO:0008006" key="7">
    <source>
        <dbReference type="Google" id="ProtNLM"/>
    </source>
</evidence>
<feature type="compositionally biased region" description="Polar residues" evidence="2">
    <location>
        <begin position="1"/>
        <end position="12"/>
    </location>
</feature>
<dbReference type="Proteomes" id="UP000007431">
    <property type="component" value="Unassembled WGS sequence"/>
</dbReference>
<dbReference type="Pfam" id="PF14833">
    <property type="entry name" value="NAD_binding_11"/>
    <property type="match status" value="1"/>
</dbReference>
<gene>
    <name evidence="5" type="ORF">SCHCODRAFT_84264</name>
</gene>
<comment type="similarity">
    <text evidence="1">Belongs to the HIBADH-related family. NP60 subfamily.</text>
</comment>
<dbReference type="InParanoid" id="D8PSF2"/>
<dbReference type="Gene3D" id="1.10.1040.10">
    <property type="entry name" value="N-(1-d-carboxylethyl)-l-norvaline Dehydrogenase, domain 2"/>
    <property type="match status" value="1"/>
</dbReference>
<evidence type="ECO:0000313" key="6">
    <source>
        <dbReference type="Proteomes" id="UP000007431"/>
    </source>
</evidence>
<dbReference type="AlphaFoldDB" id="D8PSF2"/>
<dbReference type="InterPro" id="IPR029154">
    <property type="entry name" value="HIBADH-like_NADP-bd"/>
</dbReference>
<dbReference type="SUPFAM" id="SSF48179">
    <property type="entry name" value="6-phosphogluconate dehydrogenase C-terminal domain-like"/>
    <property type="match status" value="1"/>
</dbReference>
<proteinExistence type="inferred from homology"/>
<reference evidence="5 6" key="1">
    <citation type="journal article" date="2010" name="Nat. Biotechnol.">
        <title>Genome sequence of the model mushroom Schizophyllum commune.</title>
        <authorList>
            <person name="Ohm R.A."/>
            <person name="de Jong J.F."/>
            <person name="Lugones L.G."/>
            <person name="Aerts A."/>
            <person name="Kothe E."/>
            <person name="Stajich J.E."/>
            <person name="de Vries R.P."/>
            <person name="Record E."/>
            <person name="Levasseur A."/>
            <person name="Baker S.E."/>
            <person name="Bartholomew K.A."/>
            <person name="Coutinho P.M."/>
            <person name="Erdmann S."/>
            <person name="Fowler T.J."/>
            <person name="Gathman A.C."/>
            <person name="Lombard V."/>
            <person name="Henrissat B."/>
            <person name="Knabe N."/>
            <person name="Kuees U."/>
            <person name="Lilly W.W."/>
            <person name="Lindquist E."/>
            <person name="Lucas S."/>
            <person name="Magnuson J.K."/>
            <person name="Piumi F."/>
            <person name="Raudaskoski M."/>
            <person name="Salamov A."/>
            <person name="Schmutz J."/>
            <person name="Schwarze F.W.M.R."/>
            <person name="vanKuyk P.A."/>
            <person name="Horton J.S."/>
            <person name="Grigoriev I.V."/>
            <person name="Woesten H.A.B."/>
        </authorList>
    </citation>
    <scope>NUCLEOTIDE SEQUENCE [LARGE SCALE GENOMIC DNA]</scope>
    <source>
        <strain evidence="6">H4-8 / FGSC 9210</strain>
    </source>
</reference>
<dbReference type="PANTHER" id="PTHR43580">
    <property type="entry name" value="OXIDOREDUCTASE GLYR1-RELATED"/>
    <property type="match status" value="1"/>
</dbReference>
<accession>D8PSF2</accession>
<evidence type="ECO:0000313" key="5">
    <source>
        <dbReference type="EMBL" id="EFJ03935.1"/>
    </source>
</evidence>
<dbReference type="PANTHER" id="PTHR43580:SF8">
    <property type="entry name" value="6-PHOSPHOGLUCONATE DEHYDROGENASE NADP-BINDING DOMAIN-CONTAINING PROTEIN-RELATED"/>
    <property type="match status" value="1"/>
</dbReference>
<evidence type="ECO:0000256" key="1">
    <source>
        <dbReference type="ARBA" id="ARBA00007598"/>
    </source>
</evidence>
<dbReference type="HOGENOM" id="CLU_035117_5_2_1"/>
<feature type="domain" description="6-phosphogluconate dehydrogenase NADP-binding" evidence="3">
    <location>
        <begin position="24"/>
        <end position="181"/>
    </location>
</feature>
<dbReference type="OrthoDB" id="435038at2759"/>
<evidence type="ECO:0000259" key="4">
    <source>
        <dbReference type="Pfam" id="PF14833"/>
    </source>
</evidence>
<sequence length="351" mass="38056">MSSLSINQQTVPFSRPPSPGRQRKLGWVGLGNMGYLMARNLAKGKRDGPPLLVWNRTPSKSEELQKELGTLVRIANDLTDLVEQCDIIFTSLNEDAVVKSVYEQFAETLKSKPASNMKIFVETSTIFPSLAIQLDSLITTLPHCHLVTSPVFGPPATADKAQLVIIMSGDYRAKKEVAHLLVPSVGRKVLDLGGNIIKAPTFKLIGNSMILGTIEVLAEGFTFADKSGIDPSNVLTFVQEMLPAPNIVNYANRMAHDNFDGTTGFSIDGGIKDASHIRHLSTKNDVPLPAIDVAYQHLLTARALHRSAQQAGTTNLDVLDWSGMVAGARVAAGLDAFDSTKHKYPVQEAND</sequence>
<evidence type="ECO:0000259" key="3">
    <source>
        <dbReference type="Pfam" id="PF03446"/>
    </source>
</evidence>
<evidence type="ECO:0000256" key="2">
    <source>
        <dbReference type="SAM" id="MobiDB-lite"/>
    </source>
</evidence>
<dbReference type="InterPro" id="IPR008927">
    <property type="entry name" value="6-PGluconate_DH-like_C_sf"/>
</dbReference>
<dbReference type="EMBL" id="GL377302">
    <property type="protein sequence ID" value="EFJ03935.1"/>
    <property type="molecule type" value="Genomic_DNA"/>
</dbReference>
<dbReference type="InterPro" id="IPR006115">
    <property type="entry name" value="6PGDH_NADP-bd"/>
</dbReference>